<evidence type="ECO:0000259" key="8">
    <source>
        <dbReference type="Pfam" id="PF02687"/>
    </source>
</evidence>
<feature type="transmembrane region" description="Helical" evidence="7">
    <location>
        <begin position="21"/>
        <end position="41"/>
    </location>
</feature>
<dbReference type="EMBL" id="LGYO01000007">
    <property type="protein sequence ID" value="KNZ43063.1"/>
    <property type="molecule type" value="Genomic_DNA"/>
</dbReference>
<dbReference type="Proteomes" id="UP000036873">
    <property type="component" value="Unassembled WGS sequence"/>
</dbReference>
<proteinExistence type="inferred from homology"/>
<evidence type="ECO:0000256" key="3">
    <source>
        <dbReference type="ARBA" id="ARBA00022692"/>
    </source>
</evidence>
<comment type="caution">
    <text evidence="10">The sequence shown here is derived from an EMBL/GenBank/DDBJ whole genome shotgun (WGS) entry which is preliminary data.</text>
</comment>
<comment type="similarity">
    <text evidence="6">Belongs to the ABC-4 integral membrane protein family.</text>
</comment>
<dbReference type="OrthoDB" id="9770036at2"/>
<gene>
    <name evidence="10" type="ORF">AKG39_02600</name>
</gene>
<name>A0A0L6U3H2_9FIRM</name>
<keyword evidence="4 7" id="KW-1133">Transmembrane helix</keyword>
<keyword evidence="2" id="KW-1003">Cell membrane</keyword>
<feature type="transmembrane region" description="Helical" evidence="7">
    <location>
        <begin position="263"/>
        <end position="284"/>
    </location>
</feature>
<dbReference type="Pfam" id="PF12704">
    <property type="entry name" value="MacB_PCD"/>
    <property type="match status" value="1"/>
</dbReference>
<evidence type="ECO:0000256" key="5">
    <source>
        <dbReference type="ARBA" id="ARBA00023136"/>
    </source>
</evidence>
<evidence type="ECO:0000313" key="11">
    <source>
        <dbReference type="Proteomes" id="UP000036873"/>
    </source>
</evidence>
<comment type="subcellular location">
    <subcellularLocation>
        <location evidence="1">Cell membrane</location>
        <topology evidence="1">Multi-pass membrane protein</topology>
    </subcellularLocation>
</comment>
<dbReference type="PANTHER" id="PTHR30572">
    <property type="entry name" value="MEMBRANE COMPONENT OF TRANSPORTER-RELATED"/>
    <property type="match status" value="1"/>
</dbReference>
<dbReference type="STRING" id="52689.AKG39_02600"/>
<feature type="transmembrane region" description="Helical" evidence="7">
    <location>
        <begin position="320"/>
        <end position="345"/>
    </location>
</feature>
<dbReference type="InterPro" id="IPR050250">
    <property type="entry name" value="Macrolide_Exporter_MacB"/>
</dbReference>
<dbReference type="Pfam" id="PF02687">
    <property type="entry name" value="FtsX"/>
    <property type="match status" value="1"/>
</dbReference>
<keyword evidence="3 7" id="KW-0812">Transmembrane</keyword>
<evidence type="ECO:0000256" key="1">
    <source>
        <dbReference type="ARBA" id="ARBA00004651"/>
    </source>
</evidence>
<keyword evidence="11" id="KW-1185">Reference proteome</keyword>
<dbReference type="InterPro" id="IPR003838">
    <property type="entry name" value="ABC3_permease_C"/>
</dbReference>
<reference evidence="11" key="1">
    <citation type="submission" date="2015-07" db="EMBL/GenBank/DDBJ databases">
        <title>Draft genome sequence of Acetobacterium bakii DSM 8293, a potential psychrophilic chemical producer through syngas fermentation.</title>
        <authorList>
            <person name="Song Y."/>
            <person name="Hwang S."/>
            <person name="Cho B.-K."/>
        </authorList>
    </citation>
    <scope>NUCLEOTIDE SEQUENCE [LARGE SCALE GENOMIC DNA]</scope>
    <source>
        <strain evidence="11">DSM 8239</strain>
    </source>
</reference>
<evidence type="ECO:0000256" key="6">
    <source>
        <dbReference type="ARBA" id="ARBA00038076"/>
    </source>
</evidence>
<feature type="domain" description="MacB-like periplasmic core" evidence="9">
    <location>
        <begin position="20"/>
        <end position="232"/>
    </location>
</feature>
<evidence type="ECO:0000256" key="7">
    <source>
        <dbReference type="SAM" id="Phobius"/>
    </source>
</evidence>
<dbReference type="PANTHER" id="PTHR30572:SF4">
    <property type="entry name" value="ABC TRANSPORTER PERMEASE YTRF"/>
    <property type="match status" value="1"/>
</dbReference>
<sequence>MFKESIKMALENLVSNKMRSFLTMLGIIIGVGSVIALITIVSGATSTVTDQVASMGANTVTIQIQGTPLKQGLTQGDVNKISEIKNITGVSPTISGITAVASNDNSMEEISLQGKNDVYFKNTEDVISSGRIISPIDLENKSRVALIGTDIVDELYAGKSPLGQEIKIGGITYTVIGVLAESDSFASSDTNSSVMIPYTTAMGVVGAKYINSMTVFIDDEAMAVATTQEIEANLKKAFNGNTDGYNIVNMQSILDTIDSMTSILSMMLGGIASISLVVGGIGIMNMMLVSVTERTSEIGLRKALGAEPKQIQMQFLIESVVLSIIGGIIGFIIGVVLAYVVAMIIGTGFTLKASSVILAVGFSAGIGIVFGFTPARKASRLNPIDALRSI</sequence>
<evidence type="ECO:0000256" key="4">
    <source>
        <dbReference type="ARBA" id="ARBA00022989"/>
    </source>
</evidence>
<evidence type="ECO:0000256" key="2">
    <source>
        <dbReference type="ARBA" id="ARBA00022475"/>
    </source>
</evidence>
<evidence type="ECO:0000259" key="9">
    <source>
        <dbReference type="Pfam" id="PF12704"/>
    </source>
</evidence>
<evidence type="ECO:0000313" key="10">
    <source>
        <dbReference type="EMBL" id="KNZ43063.1"/>
    </source>
</evidence>
<dbReference type="RefSeq" id="WP_050738800.1">
    <property type="nucleotide sequence ID" value="NZ_LGYO01000007.1"/>
</dbReference>
<accession>A0A0L6U3H2</accession>
<protein>
    <submittedName>
        <fullName evidence="10">ABC transporter permease</fullName>
    </submittedName>
</protein>
<keyword evidence="5 7" id="KW-0472">Membrane</keyword>
<dbReference type="GO" id="GO:0022857">
    <property type="term" value="F:transmembrane transporter activity"/>
    <property type="evidence" value="ECO:0007669"/>
    <property type="project" value="TreeGrafter"/>
</dbReference>
<organism evidence="10 11">
    <name type="scientific">Acetobacterium bakii</name>
    <dbReference type="NCBI Taxonomy" id="52689"/>
    <lineage>
        <taxon>Bacteria</taxon>
        <taxon>Bacillati</taxon>
        <taxon>Bacillota</taxon>
        <taxon>Clostridia</taxon>
        <taxon>Eubacteriales</taxon>
        <taxon>Eubacteriaceae</taxon>
        <taxon>Acetobacterium</taxon>
    </lineage>
</organism>
<feature type="domain" description="ABC3 transporter permease C-terminal" evidence="8">
    <location>
        <begin position="271"/>
        <end position="383"/>
    </location>
</feature>
<dbReference type="InterPro" id="IPR025857">
    <property type="entry name" value="MacB_PCD"/>
</dbReference>
<dbReference type="AlphaFoldDB" id="A0A0L6U3H2"/>
<dbReference type="GO" id="GO:0005886">
    <property type="term" value="C:plasma membrane"/>
    <property type="evidence" value="ECO:0007669"/>
    <property type="project" value="UniProtKB-SubCell"/>
</dbReference>
<feature type="transmembrane region" description="Helical" evidence="7">
    <location>
        <begin position="351"/>
        <end position="372"/>
    </location>
</feature>